<organism evidence="7 8">
    <name type="scientific">Frankliniella fusca</name>
    <dbReference type="NCBI Taxonomy" id="407009"/>
    <lineage>
        <taxon>Eukaryota</taxon>
        <taxon>Metazoa</taxon>
        <taxon>Ecdysozoa</taxon>
        <taxon>Arthropoda</taxon>
        <taxon>Hexapoda</taxon>
        <taxon>Insecta</taxon>
        <taxon>Pterygota</taxon>
        <taxon>Neoptera</taxon>
        <taxon>Paraneoptera</taxon>
        <taxon>Thysanoptera</taxon>
        <taxon>Terebrantia</taxon>
        <taxon>Thripoidea</taxon>
        <taxon>Thripidae</taxon>
        <taxon>Frankliniella</taxon>
    </lineage>
</organism>
<comment type="caution">
    <text evidence="7">The sequence shown here is derived from an EMBL/GenBank/DDBJ whole genome shotgun (WGS) entry which is preliminary data.</text>
</comment>
<keyword evidence="5" id="KW-0539">Nucleus</keyword>
<sequence>MGVGDPSFECHCLHSNCNKKIPGKHTHNLLSHLEHHHKKAFEEVVKARAEQKKETGPPAKRAKQAVLNGVQMSAAALQLHSIRLVTEHGLSFQALDYAAFQDIIQPMINAMHAAERVTISSNTIPAIIPEFAEKMRKKISEELKGKMCSMAVDGCSRNQRHFIGINVQYELNGEKVVRTLAVEELFVSSTAANLKHIISMVCKKFDIPIKSIVSFTTDSGANYILAGKLLNEENLEFDYDIDYDLPEDIQLIQGEFSIQSVRCAAHTLQLAVEDAVKPRVGSESLKPLLIAVRKLANFLRNPSNVLQIKEENLPLPSLDCVTRWGSTYDMVASVFKLRNFLDRKFTFNSAKEKAENSLTGTQWSAVEELLEDLRPARKATIKLQAQNLTLGEFYKIWTQLTMTLQKRNSDLAKRLVDAMNERSKSVHYKERGRRGEERLSPLFNYPAFNAALLMDPRYFSLLTAEQVMDGKAYLVDLWQRLQVIRGLLDTEDNVDSDLEVEEQINFSADDSDDDTDDSGFNKLLEQRNRDRQILKEGQGNQSGRAKIRALLDEYDRVSDPLPPSADIMKYWQGRKAVSPELYDLAMIVLVIPATQVTVERLFSSLRFILRPQRFNLSGDNVDNVILLHANKDLTRQLVLELLK</sequence>
<dbReference type="InterPro" id="IPR008906">
    <property type="entry name" value="HATC_C_dom"/>
</dbReference>
<feature type="domain" description="HAT C-terminal dimerisation" evidence="6">
    <location>
        <begin position="550"/>
        <end position="628"/>
    </location>
</feature>
<gene>
    <name evidence="7" type="ORF">KUF71_014893</name>
</gene>
<dbReference type="GO" id="GO:0005634">
    <property type="term" value="C:nucleus"/>
    <property type="evidence" value="ECO:0007669"/>
    <property type="project" value="UniProtKB-SubCell"/>
</dbReference>
<evidence type="ECO:0000259" key="6">
    <source>
        <dbReference type="Pfam" id="PF05699"/>
    </source>
</evidence>
<evidence type="ECO:0000313" key="8">
    <source>
        <dbReference type="Proteomes" id="UP001219518"/>
    </source>
</evidence>
<evidence type="ECO:0000256" key="1">
    <source>
        <dbReference type="ARBA" id="ARBA00004123"/>
    </source>
</evidence>
<dbReference type="Proteomes" id="UP001219518">
    <property type="component" value="Unassembled WGS sequence"/>
</dbReference>
<dbReference type="EMBL" id="JAHWGI010001267">
    <property type="protein sequence ID" value="KAK3926557.1"/>
    <property type="molecule type" value="Genomic_DNA"/>
</dbReference>
<dbReference type="GO" id="GO:0008270">
    <property type="term" value="F:zinc ion binding"/>
    <property type="evidence" value="ECO:0007669"/>
    <property type="project" value="UniProtKB-KW"/>
</dbReference>
<keyword evidence="8" id="KW-1185">Reference proteome</keyword>
<evidence type="ECO:0000256" key="4">
    <source>
        <dbReference type="ARBA" id="ARBA00022833"/>
    </source>
</evidence>
<dbReference type="Pfam" id="PF05699">
    <property type="entry name" value="Dimer_Tnp_hAT"/>
    <property type="match status" value="1"/>
</dbReference>
<dbReference type="InterPro" id="IPR012337">
    <property type="entry name" value="RNaseH-like_sf"/>
</dbReference>
<keyword evidence="2" id="KW-0479">Metal-binding</keyword>
<evidence type="ECO:0000313" key="7">
    <source>
        <dbReference type="EMBL" id="KAK3926557.1"/>
    </source>
</evidence>
<evidence type="ECO:0000256" key="5">
    <source>
        <dbReference type="ARBA" id="ARBA00023242"/>
    </source>
</evidence>
<dbReference type="GO" id="GO:0046983">
    <property type="term" value="F:protein dimerization activity"/>
    <property type="evidence" value="ECO:0007669"/>
    <property type="project" value="InterPro"/>
</dbReference>
<dbReference type="PANTHER" id="PTHR46481">
    <property type="entry name" value="ZINC FINGER BED DOMAIN-CONTAINING PROTEIN 4"/>
    <property type="match status" value="1"/>
</dbReference>
<dbReference type="SUPFAM" id="SSF53098">
    <property type="entry name" value="Ribonuclease H-like"/>
    <property type="match status" value="1"/>
</dbReference>
<keyword evidence="3" id="KW-0863">Zinc-finger</keyword>
<reference evidence="7" key="1">
    <citation type="submission" date="2021-07" db="EMBL/GenBank/DDBJ databases">
        <authorList>
            <person name="Catto M.A."/>
            <person name="Jacobson A."/>
            <person name="Kennedy G."/>
            <person name="Labadie P."/>
            <person name="Hunt B.G."/>
            <person name="Srinivasan R."/>
        </authorList>
    </citation>
    <scope>NUCLEOTIDE SEQUENCE</scope>
    <source>
        <strain evidence="7">PL_HMW_Pooled</strain>
        <tissue evidence="7">Head</tissue>
    </source>
</reference>
<dbReference type="AlphaFoldDB" id="A0AAE1LQD8"/>
<dbReference type="PANTHER" id="PTHR46481:SF10">
    <property type="entry name" value="ZINC FINGER BED DOMAIN-CONTAINING PROTEIN 39"/>
    <property type="match status" value="1"/>
</dbReference>
<name>A0AAE1LQD8_9NEOP</name>
<reference evidence="7" key="2">
    <citation type="journal article" date="2023" name="BMC Genomics">
        <title>Pest status, molecular evolution, and epigenetic factors derived from the genome assembly of Frankliniella fusca, a thysanopteran phytovirus vector.</title>
        <authorList>
            <person name="Catto M.A."/>
            <person name="Labadie P.E."/>
            <person name="Jacobson A.L."/>
            <person name="Kennedy G.G."/>
            <person name="Srinivasan R."/>
            <person name="Hunt B.G."/>
        </authorList>
    </citation>
    <scope>NUCLEOTIDE SEQUENCE</scope>
    <source>
        <strain evidence="7">PL_HMW_Pooled</strain>
    </source>
</reference>
<accession>A0AAE1LQD8</accession>
<comment type="subcellular location">
    <subcellularLocation>
        <location evidence="1">Nucleus</location>
    </subcellularLocation>
</comment>
<keyword evidence="7" id="KW-0436">Ligase</keyword>
<dbReference type="InterPro" id="IPR052035">
    <property type="entry name" value="ZnF_BED_domain_contain"/>
</dbReference>
<dbReference type="GO" id="GO:0016874">
    <property type="term" value="F:ligase activity"/>
    <property type="evidence" value="ECO:0007669"/>
    <property type="project" value="UniProtKB-KW"/>
</dbReference>
<proteinExistence type="predicted"/>
<evidence type="ECO:0000256" key="3">
    <source>
        <dbReference type="ARBA" id="ARBA00022771"/>
    </source>
</evidence>
<protein>
    <submittedName>
        <fullName evidence="7">E3 SUMO-protein ligase ZBED1</fullName>
    </submittedName>
</protein>
<keyword evidence="4" id="KW-0862">Zinc</keyword>
<evidence type="ECO:0000256" key="2">
    <source>
        <dbReference type="ARBA" id="ARBA00022723"/>
    </source>
</evidence>